<name>T1KXL2_TETUR</name>
<dbReference type="GO" id="GO:0016192">
    <property type="term" value="P:vesicle-mediated transport"/>
    <property type="evidence" value="ECO:0007669"/>
    <property type="project" value="UniProtKB-ARBA"/>
</dbReference>
<dbReference type="STRING" id="32264.T1KXL2"/>
<dbReference type="CDD" id="cd00112">
    <property type="entry name" value="LDLa"/>
    <property type="match status" value="1"/>
</dbReference>
<evidence type="ECO:0000256" key="7">
    <source>
        <dbReference type="PROSITE-ProRule" id="PRU00124"/>
    </source>
</evidence>
<evidence type="ECO:0000256" key="3">
    <source>
        <dbReference type="ARBA" id="ARBA00022737"/>
    </source>
</evidence>
<dbReference type="PANTHER" id="PTHR24270:SF63">
    <property type="entry name" value="TERRIBLY REDUCED OPTIC LOBES, ISOFORM B"/>
    <property type="match status" value="1"/>
</dbReference>
<keyword evidence="9" id="KW-1185">Reference proteome</keyword>
<evidence type="ECO:0000313" key="8">
    <source>
        <dbReference type="EnsemblMetazoa" id="tetur26g00560.1"/>
    </source>
</evidence>
<dbReference type="GO" id="GO:0005886">
    <property type="term" value="C:plasma membrane"/>
    <property type="evidence" value="ECO:0007669"/>
    <property type="project" value="TreeGrafter"/>
</dbReference>
<dbReference type="PANTHER" id="PTHR24270">
    <property type="entry name" value="LOW-DENSITY LIPOPROTEIN RECEPTOR-RELATED"/>
    <property type="match status" value="1"/>
</dbReference>
<keyword evidence="4" id="KW-1133">Transmembrane helix</keyword>
<dbReference type="HOGENOM" id="CLU_1688978_0_0_1"/>
<dbReference type="eggNOG" id="KOG1215">
    <property type="taxonomic scope" value="Eukaryota"/>
</dbReference>
<dbReference type="Gene3D" id="4.10.400.10">
    <property type="entry name" value="Low-density Lipoprotein Receptor"/>
    <property type="match status" value="1"/>
</dbReference>
<dbReference type="EMBL" id="CAEY01000696">
    <property type="status" value="NOT_ANNOTATED_CDS"/>
    <property type="molecule type" value="Genomic_DNA"/>
</dbReference>
<keyword evidence="5" id="KW-0472">Membrane</keyword>
<reference evidence="8" key="2">
    <citation type="submission" date="2015-06" db="UniProtKB">
        <authorList>
            <consortium name="EnsemblMetazoa"/>
        </authorList>
    </citation>
    <scope>IDENTIFICATION</scope>
</reference>
<evidence type="ECO:0000256" key="2">
    <source>
        <dbReference type="ARBA" id="ARBA00022692"/>
    </source>
</evidence>
<dbReference type="AlphaFoldDB" id="T1KXL2"/>
<keyword evidence="6 7" id="KW-1015">Disulfide bond</keyword>
<dbReference type="InterPro" id="IPR002172">
    <property type="entry name" value="LDrepeatLR_classA_rpt"/>
</dbReference>
<comment type="caution">
    <text evidence="7">Lacks conserved residue(s) required for the propagation of feature annotation.</text>
</comment>
<feature type="disulfide bond" evidence="7">
    <location>
        <begin position="26"/>
        <end position="44"/>
    </location>
</feature>
<dbReference type="Pfam" id="PF00057">
    <property type="entry name" value="Ldl_recept_a"/>
    <property type="match status" value="1"/>
</dbReference>
<keyword evidence="3" id="KW-0677">Repeat</keyword>
<dbReference type="InterPro" id="IPR050685">
    <property type="entry name" value="LDLR"/>
</dbReference>
<evidence type="ECO:0000256" key="6">
    <source>
        <dbReference type="ARBA" id="ARBA00023157"/>
    </source>
</evidence>
<reference evidence="9" key="1">
    <citation type="submission" date="2011-08" db="EMBL/GenBank/DDBJ databases">
        <authorList>
            <person name="Rombauts S."/>
        </authorList>
    </citation>
    <scope>NUCLEOTIDE SEQUENCE</scope>
    <source>
        <strain evidence="9">London</strain>
    </source>
</reference>
<organism evidence="8 9">
    <name type="scientific">Tetranychus urticae</name>
    <name type="common">Two-spotted spider mite</name>
    <dbReference type="NCBI Taxonomy" id="32264"/>
    <lineage>
        <taxon>Eukaryota</taxon>
        <taxon>Metazoa</taxon>
        <taxon>Ecdysozoa</taxon>
        <taxon>Arthropoda</taxon>
        <taxon>Chelicerata</taxon>
        <taxon>Arachnida</taxon>
        <taxon>Acari</taxon>
        <taxon>Acariformes</taxon>
        <taxon>Trombidiformes</taxon>
        <taxon>Prostigmata</taxon>
        <taxon>Eleutherengona</taxon>
        <taxon>Raphignathae</taxon>
        <taxon>Tetranychoidea</taxon>
        <taxon>Tetranychidae</taxon>
        <taxon>Tetranychus</taxon>
    </lineage>
</organism>
<evidence type="ECO:0000256" key="5">
    <source>
        <dbReference type="ARBA" id="ARBA00023136"/>
    </source>
</evidence>
<dbReference type="Proteomes" id="UP000015104">
    <property type="component" value="Unassembled WGS sequence"/>
</dbReference>
<comment type="subcellular location">
    <subcellularLocation>
        <location evidence="1">Membrane</location>
        <topology evidence="1">Single-pass membrane protein</topology>
    </subcellularLocation>
</comment>
<evidence type="ECO:0000256" key="4">
    <source>
        <dbReference type="ARBA" id="ARBA00022989"/>
    </source>
</evidence>
<dbReference type="EnsemblMetazoa" id="tetur26g00560.1">
    <property type="protein sequence ID" value="tetur26g00560.1"/>
    <property type="gene ID" value="tetur26g00560"/>
</dbReference>
<proteinExistence type="predicted"/>
<dbReference type="FunFam" id="4.10.400.10:FF:000004">
    <property type="entry name" value="Low-density lipoprotein receptor-related protein 1"/>
    <property type="match status" value="1"/>
</dbReference>
<dbReference type="SUPFAM" id="SSF57424">
    <property type="entry name" value="LDL receptor-like module"/>
    <property type="match status" value="2"/>
</dbReference>
<dbReference type="InterPro" id="IPR036055">
    <property type="entry name" value="LDL_receptor-like_sf"/>
</dbReference>
<protein>
    <submittedName>
        <fullName evidence="8">Uncharacterized protein</fullName>
    </submittedName>
</protein>
<dbReference type="PROSITE" id="PS50068">
    <property type="entry name" value="LDLRA_2"/>
    <property type="match status" value="1"/>
</dbReference>
<evidence type="ECO:0000256" key="1">
    <source>
        <dbReference type="ARBA" id="ARBA00004167"/>
    </source>
</evidence>
<keyword evidence="2" id="KW-0812">Transmembrane</keyword>
<feature type="disulfide bond" evidence="7">
    <location>
        <begin position="19"/>
        <end position="31"/>
    </location>
</feature>
<dbReference type="SMART" id="SM00192">
    <property type="entry name" value="LDLa"/>
    <property type="match status" value="2"/>
</dbReference>
<dbReference type="PRINTS" id="PR00261">
    <property type="entry name" value="LDLRECEPTOR"/>
</dbReference>
<evidence type="ECO:0000313" key="9">
    <source>
        <dbReference type="Proteomes" id="UP000015104"/>
    </source>
</evidence>
<accession>T1KXL2</accession>
<sequence length="156" mass="18121">MELLYCKDSSDKKCLHHGCDEKLFKCTNGKCIPKNWLCDSEDDCSDKSDETVKSRIHLPSFIDKSLKCNDIIDCPDGSDEKEYGHESSEKEFRCDDGTCIDNHSVLIKSLTVKIKVMRLDQNRKPVNRCYYHCNPLTLQIIRIKNLPIFDQIFHVF</sequence>